<dbReference type="PANTHER" id="PTHR43735">
    <property type="entry name" value="APOPTOSIS-INDUCING FACTOR 1"/>
    <property type="match status" value="1"/>
</dbReference>
<dbReference type="GeneID" id="31006178"/>
<dbReference type="PANTHER" id="PTHR43735:SF24">
    <property type="entry name" value="NUCLEOTIDE-DISULPHIDE OXIDOREDUCTASE AMID-LIKE, PUTATIVE (AFU_ORTHOLOGUE AFUA_1G17180)-RELATED"/>
    <property type="match status" value="1"/>
</dbReference>
<dbReference type="Gene3D" id="3.50.50.100">
    <property type="match status" value="1"/>
</dbReference>
<dbReference type="Pfam" id="PF07992">
    <property type="entry name" value="Pyr_redox_2"/>
    <property type="match status" value="1"/>
</dbReference>
<dbReference type="InterPro" id="IPR023753">
    <property type="entry name" value="FAD/NAD-binding_dom"/>
</dbReference>
<dbReference type="STRING" id="1441469.A0A225ATQ8"/>
<sequence>MSVQAARSQLTRVLVVGGSYAGLSVTLNLLDLCNGLAPRFSGSKSPVDISQQTPVEVTIVDERDGFYHLIGTPLAFASKTYAEKAWLRFGDIPALQTPAVKIIQARITDVDCEDKVAAVTEIGTQNNIQIPYDYFVAASGLRRTKPSAPLALTRKLYLEEVSEHIHRIETTKDGVVVIGAGAVGIEIAAELKMVQPEIKVTLIHSRSKILSSEDFPDEFKDTTLSLVHDAGVETVLGARVLDTIENTDPASKSKTYEVVLSDGRRVKAGFVINAISKFHPSATYLPTTALDEEGYIKIKSSTEFNDGTPNSTYHHAAGDIARWPGVKRCGAAMHQGLHTAVNIHQKILSKQRGQTPQFKELDSNVPPMMGIAVGKKAASYTPAAGTNASEEVLRLFFGDDMGFTICWNYLRLGDAPYKTGSTNGSVINTAGNIMSWRRPLLFIFDLFRMTGRNLYQFGILSLKKFSLFS</sequence>
<dbReference type="RefSeq" id="XP_020118437.1">
    <property type="nucleotide sequence ID" value="XM_020269109.1"/>
</dbReference>
<dbReference type="PRINTS" id="PR00411">
    <property type="entry name" value="PNDRDTASEI"/>
</dbReference>
<accession>A0A225ATQ8</accession>
<name>A0A225ATQ8_TALAT</name>
<keyword evidence="3" id="KW-1185">Reference proteome</keyword>
<protein>
    <recommendedName>
        <fullName evidence="1">FAD/NAD(P)-binding domain-containing protein</fullName>
    </recommendedName>
</protein>
<dbReference type="GO" id="GO:0050660">
    <property type="term" value="F:flavin adenine dinucleotide binding"/>
    <property type="evidence" value="ECO:0007669"/>
    <property type="project" value="TreeGrafter"/>
</dbReference>
<dbReference type="AlphaFoldDB" id="A0A225ATQ8"/>
<proteinExistence type="predicted"/>
<dbReference type="GO" id="GO:0004174">
    <property type="term" value="F:electron-transferring-flavoprotein dehydrogenase activity"/>
    <property type="evidence" value="ECO:0007669"/>
    <property type="project" value="TreeGrafter"/>
</dbReference>
<dbReference type="EMBL" id="LFMY01000010">
    <property type="protein sequence ID" value="OKL58316.1"/>
    <property type="molecule type" value="Genomic_DNA"/>
</dbReference>
<feature type="domain" description="FAD/NAD(P)-binding" evidence="1">
    <location>
        <begin position="55"/>
        <end position="336"/>
    </location>
</feature>
<evidence type="ECO:0000313" key="3">
    <source>
        <dbReference type="Proteomes" id="UP000214365"/>
    </source>
</evidence>
<evidence type="ECO:0000313" key="2">
    <source>
        <dbReference type="EMBL" id="OKL58316.1"/>
    </source>
</evidence>
<dbReference type="Proteomes" id="UP000214365">
    <property type="component" value="Unassembled WGS sequence"/>
</dbReference>
<comment type="caution">
    <text evidence="2">The sequence shown here is derived from an EMBL/GenBank/DDBJ whole genome shotgun (WGS) entry which is preliminary data.</text>
</comment>
<dbReference type="InterPro" id="IPR036188">
    <property type="entry name" value="FAD/NAD-bd_sf"/>
</dbReference>
<evidence type="ECO:0000259" key="1">
    <source>
        <dbReference type="Pfam" id="PF07992"/>
    </source>
</evidence>
<dbReference type="PRINTS" id="PR00368">
    <property type="entry name" value="FADPNR"/>
</dbReference>
<dbReference type="SUPFAM" id="SSF51905">
    <property type="entry name" value="FAD/NAD(P)-binding domain"/>
    <property type="match status" value="1"/>
</dbReference>
<dbReference type="GO" id="GO:0005737">
    <property type="term" value="C:cytoplasm"/>
    <property type="evidence" value="ECO:0007669"/>
    <property type="project" value="TreeGrafter"/>
</dbReference>
<gene>
    <name evidence="2" type="ORF">UA08_06423</name>
</gene>
<reference evidence="2 3" key="1">
    <citation type="submission" date="2015-06" db="EMBL/GenBank/DDBJ databases">
        <title>Talaromyces atroroseus IBT 11181 draft genome.</title>
        <authorList>
            <person name="Rasmussen K.B."/>
            <person name="Rasmussen S."/>
            <person name="Petersen B."/>
            <person name="Sicheritz-Ponten T."/>
            <person name="Mortensen U.H."/>
            <person name="Thrane U."/>
        </authorList>
    </citation>
    <scope>NUCLEOTIDE SEQUENCE [LARGE SCALE GENOMIC DNA]</scope>
    <source>
        <strain evidence="2 3">IBT 11181</strain>
    </source>
</reference>
<dbReference type="OrthoDB" id="202203at2759"/>
<organism evidence="2 3">
    <name type="scientific">Talaromyces atroroseus</name>
    <dbReference type="NCBI Taxonomy" id="1441469"/>
    <lineage>
        <taxon>Eukaryota</taxon>
        <taxon>Fungi</taxon>
        <taxon>Dikarya</taxon>
        <taxon>Ascomycota</taxon>
        <taxon>Pezizomycotina</taxon>
        <taxon>Eurotiomycetes</taxon>
        <taxon>Eurotiomycetidae</taxon>
        <taxon>Eurotiales</taxon>
        <taxon>Trichocomaceae</taxon>
        <taxon>Talaromyces</taxon>
        <taxon>Talaromyces sect. Trachyspermi</taxon>
    </lineage>
</organism>